<evidence type="ECO:0000259" key="4">
    <source>
        <dbReference type="PROSITE" id="PS50157"/>
    </source>
</evidence>
<dbReference type="InterPro" id="IPR039136">
    <property type="entry name" value="NUFIP1-like"/>
</dbReference>
<reference evidence="5 6" key="1">
    <citation type="journal article" date="2024" name="BMC Genomics">
        <title>Genome assembly of redclaw crayfish (Cherax quadricarinatus) provides insights into its immune adaptation and hypoxia tolerance.</title>
        <authorList>
            <person name="Liu Z."/>
            <person name="Zheng J."/>
            <person name="Li H."/>
            <person name="Fang K."/>
            <person name="Wang S."/>
            <person name="He J."/>
            <person name="Zhou D."/>
            <person name="Weng S."/>
            <person name="Chi M."/>
            <person name="Gu Z."/>
            <person name="He J."/>
            <person name="Li F."/>
            <person name="Wang M."/>
        </authorList>
    </citation>
    <scope>NUCLEOTIDE SEQUENCE [LARGE SCALE GENOMIC DNA]</scope>
    <source>
        <strain evidence="5">ZL_2023a</strain>
    </source>
</reference>
<sequence length="862" mass="96903">MEGNSFVVPGHLPLKWNCHGPPGAPVPGHPFRQEAAWMTPEIRNELQTRNSLREMSVRTGNPEDRLAYQTQCEKVQNMIDKAKSGLGLASSHNSGVNKHYIVPPQEGPGFKNDKVDFSGQGFENGLSEHQYPGHLKGLPKVDSRVTYYENTSSSYSRMTRKPLSCGPCNRTFYSQQRLDEHLQDHVECPFPECKLSAHIKIIDQHINNQHMLINFASLQIDDETWIAERKKRFPSVQRAELRRAEQMEKLKRGERLGKNNRLFNKDKNNKFSKMRQDMTRNRNGSTTGNVKEATSKDRNTTANGSLKDCALSKNTVTESLKDFATGRDKNSTTTATTTTSSLKNFTSRDQDLCEKNELNEGEPRSKLRKKMAQRHERPACAPKASIVVDLYDSDDEFKDGIPAFKGTRQFYESIGEVSYFREKNANTVDVDEDILKETDFRISDDEEWHTENKDANTSSGMLVLGGALGSLMGAYSDSEDENTDIPAPSKSDGKHETGSTHTAANDSQQEGNKSDHKNGGNNQDFTPNEHGAGKRKIRRRPRYHNKGSKGPATQKRPFPFKRTVTKLFPKRRKTLLERLLQADIIHERNVILQCVRFIVQNNFFDANTNKNDGLEVTDLPLKRIVPVEKISVGETIESMDEEKTVEDCEKKTDEIVGKETEKHENNIDDAMEVATDTNIANVEAENVVNIEKEKPVGDCGKRTDKTMEKEIDKHENIIDTREVVTSTNIPSTEAKNTVNMEEEKPAQDCGKRTDDATEKEMEKCENNIDNMMEVAADTNVEAENAVNICLDHLEGGKILVIEENSCSNGLGENGNTVEGVDTKPECKGENGKVEIDGNTLRLSSDMNMEINTCHTQNKENNA</sequence>
<comment type="caution">
    <text evidence="5">The sequence shown here is derived from an EMBL/GenBank/DDBJ whole genome shotgun (WGS) entry which is preliminary data.</text>
</comment>
<feature type="compositionally biased region" description="Basic and acidic residues" evidence="3">
    <location>
        <begin position="346"/>
        <end position="365"/>
    </location>
</feature>
<feature type="compositionally biased region" description="Low complexity" evidence="3">
    <location>
        <begin position="331"/>
        <end position="341"/>
    </location>
</feature>
<dbReference type="InterPro" id="IPR019496">
    <property type="entry name" value="NUFIP1_cons_dom"/>
</dbReference>
<dbReference type="Pfam" id="PF10453">
    <property type="entry name" value="NUFIP1"/>
    <property type="match status" value="1"/>
</dbReference>
<feature type="region of interest" description="Disordered" evidence="3">
    <location>
        <begin position="326"/>
        <end position="367"/>
    </location>
</feature>
<organism evidence="5 6">
    <name type="scientific">Cherax quadricarinatus</name>
    <name type="common">Australian red claw crayfish</name>
    <dbReference type="NCBI Taxonomy" id="27406"/>
    <lineage>
        <taxon>Eukaryota</taxon>
        <taxon>Metazoa</taxon>
        <taxon>Ecdysozoa</taxon>
        <taxon>Arthropoda</taxon>
        <taxon>Crustacea</taxon>
        <taxon>Multicrustacea</taxon>
        <taxon>Malacostraca</taxon>
        <taxon>Eumalacostraca</taxon>
        <taxon>Eucarida</taxon>
        <taxon>Decapoda</taxon>
        <taxon>Pleocyemata</taxon>
        <taxon>Astacidea</taxon>
        <taxon>Parastacoidea</taxon>
        <taxon>Parastacidae</taxon>
        <taxon>Cherax</taxon>
    </lineage>
</organism>
<feature type="compositionally biased region" description="Basic residues" evidence="3">
    <location>
        <begin position="533"/>
        <end position="547"/>
    </location>
</feature>
<dbReference type="GO" id="GO:0000492">
    <property type="term" value="P:box C/D snoRNP assembly"/>
    <property type="evidence" value="ECO:0007669"/>
    <property type="project" value="TreeGrafter"/>
</dbReference>
<dbReference type="GO" id="GO:0005634">
    <property type="term" value="C:nucleus"/>
    <property type="evidence" value="ECO:0007669"/>
    <property type="project" value="TreeGrafter"/>
</dbReference>
<evidence type="ECO:0000256" key="3">
    <source>
        <dbReference type="SAM" id="MobiDB-lite"/>
    </source>
</evidence>
<feature type="region of interest" description="Disordered" evidence="3">
    <location>
        <begin position="473"/>
        <end position="561"/>
    </location>
</feature>
<reference evidence="5" key="2">
    <citation type="submission" date="2024-01" db="EMBL/GenBank/DDBJ databases">
        <authorList>
            <person name="He J."/>
            <person name="Wang M."/>
            <person name="Zheng J."/>
            <person name="Liu Z."/>
        </authorList>
    </citation>
    <scope>NUCLEOTIDE SEQUENCE</scope>
    <source>
        <strain evidence="5">ZL_2023a</strain>
        <tissue evidence="5">Muscle</tissue>
    </source>
</reference>
<evidence type="ECO:0000313" key="5">
    <source>
        <dbReference type="EMBL" id="KAK8731038.1"/>
    </source>
</evidence>
<dbReference type="PANTHER" id="PTHR13309:SF0">
    <property type="entry name" value="FMR1-INTERACTING PROTEIN NUFIP1"/>
    <property type="match status" value="1"/>
</dbReference>
<dbReference type="EMBL" id="JARKIK010000062">
    <property type="protein sequence ID" value="KAK8731038.1"/>
    <property type="molecule type" value="Genomic_DNA"/>
</dbReference>
<feature type="coiled-coil region" evidence="2">
    <location>
        <begin position="754"/>
        <end position="781"/>
    </location>
</feature>
<keyword evidence="1" id="KW-0863">Zinc-finger</keyword>
<keyword evidence="1" id="KW-0862">Zinc</keyword>
<dbReference type="InterPro" id="IPR013087">
    <property type="entry name" value="Znf_C2H2_type"/>
</dbReference>
<dbReference type="PROSITE" id="PS50157">
    <property type="entry name" value="ZINC_FINGER_C2H2_2"/>
    <property type="match status" value="1"/>
</dbReference>
<dbReference type="PROSITE" id="PS00028">
    <property type="entry name" value="ZINC_FINGER_C2H2_1"/>
    <property type="match status" value="1"/>
</dbReference>
<proteinExistence type="predicted"/>
<gene>
    <name evidence="5" type="ORF">OTU49_007766</name>
</gene>
<dbReference type="EMBL" id="JARKIK010000062">
    <property type="protein sequence ID" value="KAK8731037.1"/>
    <property type="molecule type" value="Genomic_DNA"/>
</dbReference>
<dbReference type="GO" id="GO:0003723">
    <property type="term" value="F:RNA binding"/>
    <property type="evidence" value="ECO:0007669"/>
    <property type="project" value="InterPro"/>
</dbReference>
<feature type="compositionally biased region" description="Polar residues" evidence="3">
    <location>
        <begin position="499"/>
        <end position="511"/>
    </location>
</feature>
<accession>A0AAW0WG08</accession>
<dbReference type="GO" id="GO:0008270">
    <property type="term" value="F:zinc ion binding"/>
    <property type="evidence" value="ECO:0007669"/>
    <property type="project" value="UniProtKB-KW"/>
</dbReference>
<evidence type="ECO:0000256" key="2">
    <source>
        <dbReference type="SAM" id="Coils"/>
    </source>
</evidence>
<evidence type="ECO:0000313" key="6">
    <source>
        <dbReference type="Proteomes" id="UP001445076"/>
    </source>
</evidence>
<dbReference type="Proteomes" id="UP001445076">
    <property type="component" value="Unassembled WGS sequence"/>
</dbReference>
<keyword evidence="6" id="KW-1185">Reference proteome</keyword>
<keyword evidence="2" id="KW-0175">Coiled coil</keyword>
<feature type="region of interest" description="Disordered" evidence="3">
    <location>
        <begin position="276"/>
        <end position="305"/>
    </location>
</feature>
<dbReference type="AlphaFoldDB" id="A0AAW0WG08"/>
<dbReference type="PANTHER" id="PTHR13309">
    <property type="entry name" value="NUCLEAR FRAGILE X MENTAL RETARDATION PROTEIN INTERACTING PROTEIN 1"/>
    <property type="match status" value="1"/>
</dbReference>
<feature type="domain" description="C2H2-type" evidence="4">
    <location>
        <begin position="163"/>
        <end position="185"/>
    </location>
</feature>
<keyword evidence="1" id="KW-0479">Metal-binding</keyword>
<protein>
    <recommendedName>
        <fullName evidence="4">C2H2-type domain-containing protein</fullName>
    </recommendedName>
</protein>
<evidence type="ECO:0000256" key="1">
    <source>
        <dbReference type="PROSITE-ProRule" id="PRU00042"/>
    </source>
</evidence>
<name>A0AAW0WG08_CHEQU</name>